<dbReference type="PANTHER" id="PTHR30173">
    <property type="entry name" value="SIGMA 19 FACTOR"/>
    <property type="match status" value="1"/>
</dbReference>
<dbReference type="EMBL" id="UOEG01000269">
    <property type="protein sequence ID" value="VAW04276.1"/>
    <property type="molecule type" value="Genomic_DNA"/>
</dbReference>
<evidence type="ECO:0000259" key="3">
    <source>
        <dbReference type="Pfam" id="PF08281"/>
    </source>
</evidence>
<dbReference type="Gene3D" id="1.10.10.10">
    <property type="entry name" value="Winged helix-like DNA-binding domain superfamily/Winged helix DNA-binding domain"/>
    <property type="match status" value="1"/>
</dbReference>
<name>A0A3B0TB85_9ZZZZ</name>
<proteinExistence type="predicted"/>
<dbReference type="SUPFAM" id="SSF88946">
    <property type="entry name" value="Sigma2 domain of RNA polymerase sigma factors"/>
    <property type="match status" value="1"/>
</dbReference>
<dbReference type="InterPro" id="IPR013325">
    <property type="entry name" value="RNA_pol_sigma_r2"/>
</dbReference>
<dbReference type="AlphaFoldDB" id="A0A3B0TB85"/>
<dbReference type="InterPro" id="IPR014284">
    <property type="entry name" value="RNA_pol_sigma-70_dom"/>
</dbReference>
<gene>
    <name evidence="4" type="ORF">MNBD_ALPHA07-533</name>
</gene>
<dbReference type="NCBIfam" id="NF007214">
    <property type="entry name" value="PRK09636.1"/>
    <property type="match status" value="1"/>
</dbReference>
<dbReference type="InterPro" id="IPR036388">
    <property type="entry name" value="WH-like_DNA-bd_sf"/>
</dbReference>
<evidence type="ECO:0000259" key="2">
    <source>
        <dbReference type="Pfam" id="PF04542"/>
    </source>
</evidence>
<dbReference type="InterPro" id="IPR052704">
    <property type="entry name" value="ECF_Sigma-70_Domain"/>
</dbReference>
<dbReference type="InterPro" id="IPR007627">
    <property type="entry name" value="RNA_pol_sigma70_r2"/>
</dbReference>
<organism evidence="4">
    <name type="scientific">hydrothermal vent metagenome</name>
    <dbReference type="NCBI Taxonomy" id="652676"/>
    <lineage>
        <taxon>unclassified sequences</taxon>
        <taxon>metagenomes</taxon>
        <taxon>ecological metagenomes</taxon>
    </lineage>
</organism>
<dbReference type="Pfam" id="PF08281">
    <property type="entry name" value="Sigma70_r4_2"/>
    <property type="match status" value="1"/>
</dbReference>
<dbReference type="GO" id="GO:0003677">
    <property type="term" value="F:DNA binding"/>
    <property type="evidence" value="ECO:0007669"/>
    <property type="project" value="InterPro"/>
</dbReference>
<evidence type="ECO:0000313" key="4">
    <source>
        <dbReference type="EMBL" id="VAW04276.1"/>
    </source>
</evidence>
<sequence length="288" mass="31593">MTSATLDPFQRERQRLIALAYRMLGERAAAEDIVQDVWLRWSGAADQDIANPAAWLHRVTTRLAIDALRSARNRRESYVGPWLPEPLMAETGQSGEDKFAMAQECQLALLWAMERLSPEGRAAFILRRAFDTDYAELAGILNKSEAACRQLVSRAAKQVKSQKPRFKPNPAETAALLAKFAQATMAQDHATVLSLLAPDVVAISDGGGNARAAFRPLVGAEEVAQVVLSIALKKTNLTGLKVIRANQSPALAILEGGPDDMIYTITSNEDGLINWIYTMRNPDKLPLN</sequence>
<comment type="subunit">
    <text evidence="1">Interacts transiently with the RNA polymerase catalytic core formed by RpoA, RpoB, RpoC and RpoZ (2 alpha, 1 beta, 1 beta' and 1 omega subunit) to form the RNA polymerase holoenzyme that can initiate transcription.</text>
</comment>
<dbReference type="InterPro" id="IPR013324">
    <property type="entry name" value="RNA_pol_sigma_r3/r4-like"/>
</dbReference>
<protein>
    <submittedName>
        <fullName evidence="4">Uncharacterized protein</fullName>
    </submittedName>
</protein>
<reference evidence="4" key="1">
    <citation type="submission" date="2018-06" db="EMBL/GenBank/DDBJ databases">
        <authorList>
            <person name="Zhirakovskaya E."/>
        </authorList>
    </citation>
    <scope>NUCLEOTIDE SEQUENCE</scope>
</reference>
<feature type="domain" description="RNA polymerase sigma-70 region 2" evidence="2">
    <location>
        <begin position="9"/>
        <end position="72"/>
    </location>
</feature>
<dbReference type="Pfam" id="PF04542">
    <property type="entry name" value="Sigma70_r2"/>
    <property type="match status" value="1"/>
</dbReference>
<accession>A0A3B0TB85</accession>
<dbReference type="InterPro" id="IPR013249">
    <property type="entry name" value="RNA_pol_sigma70_r4_t2"/>
</dbReference>
<dbReference type="SUPFAM" id="SSF54427">
    <property type="entry name" value="NTF2-like"/>
    <property type="match status" value="1"/>
</dbReference>
<dbReference type="GO" id="GO:0006352">
    <property type="term" value="P:DNA-templated transcription initiation"/>
    <property type="evidence" value="ECO:0007669"/>
    <property type="project" value="InterPro"/>
</dbReference>
<dbReference type="NCBIfam" id="TIGR02937">
    <property type="entry name" value="sigma70-ECF"/>
    <property type="match status" value="1"/>
</dbReference>
<dbReference type="GO" id="GO:0016987">
    <property type="term" value="F:sigma factor activity"/>
    <property type="evidence" value="ECO:0007669"/>
    <property type="project" value="InterPro"/>
</dbReference>
<feature type="domain" description="RNA polymerase sigma factor 70 region 4 type 2" evidence="3">
    <location>
        <begin position="109"/>
        <end position="158"/>
    </location>
</feature>
<dbReference type="PANTHER" id="PTHR30173:SF36">
    <property type="entry name" value="ECF RNA POLYMERASE SIGMA FACTOR SIGJ"/>
    <property type="match status" value="1"/>
</dbReference>
<dbReference type="InterPro" id="IPR032710">
    <property type="entry name" value="NTF2-like_dom_sf"/>
</dbReference>
<dbReference type="Gene3D" id="1.10.1740.10">
    <property type="match status" value="1"/>
</dbReference>
<evidence type="ECO:0000256" key="1">
    <source>
        <dbReference type="ARBA" id="ARBA00011344"/>
    </source>
</evidence>
<dbReference type="SUPFAM" id="SSF88659">
    <property type="entry name" value="Sigma3 and sigma4 domains of RNA polymerase sigma factors"/>
    <property type="match status" value="1"/>
</dbReference>